<dbReference type="PANTHER" id="PTHR23518:SF2">
    <property type="entry name" value="MAJOR FACILITATOR SUPERFAMILY TRANSPORTER"/>
    <property type="match status" value="1"/>
</dbReference>
<name>A0A7S0YI33_9CHLO</name>
<dbReference type="GO" id="GO:0022857">
    <property type="term" value="F:transmembrane transporter activity"/>
    <property type="evidence" value="ECO:0007669"/>
    <property type="project" value="InterPro"/>
</dbReference>
<feature type="transmembrane region" description="Helical" evidence="1">
    <location>
        <begin position="378"/>
        <end position="397"/>
    </location>
</feature>
<keyword evidence="1" id="KW-1133">Transmembrane helix</keyword>
<feature type="transmembrane region" description="Helical" evidence="1">
    <location>
        <begin position="483"/>
        <end position="500"/>
    </location>
</feature>
<feature type="transmembrane region" description="Helical" evidence="1">
    <location>
        <begin position="182"/>
        <end position="202"/>
    </location>
</feature>
<keyword evidence="1" id="KW-0472">Membrane</keyword>
<feature type="transmembrane region" description="Helical" evidence="1">
    <location>
        <begin position="269"/>
        <end position="286"/>
    </location>
</feature>
<organism evidence="2">
    <name type="scientific">Polytomella parva</name>
    <dbReference type="NCBI Taxonomy" id="51329"/>
    <lineage>
        <taxon>Eukaryota</taxon>
        <taxon>Viridiplantae</taxon>
        <taxon>Chlorophyta</taxon>
        <taxon>core chlorophytes</taxon>
        <taxon>Chlorophyceae</taxon>
        <taxon>CS clade</taxon>
        <taxon>Chlamydomonadales</taxon>
        <taxon>Chlamydomonadaceae</taxon>
        <taxon>Polytomella</taxon>
    </lineage>
</organism>
<dbReference type="Pfam" id="PF07690">
    <property type="entry name" value="MFS_1"/>
    <property type="match status" value="1"/>
</dbReference>
<dbReference type="SUPFAM" id="SSF103473">
    <property type="entry name" value="MFS general substrate transporter"/>
    <property type="match status" value="1"/>
</dbReference>
<reference evidence="2" key="1">
    <citation type="submission" date="2021-01" db="EMBL/GenBank/DDBJ databases">
        <authorList>
            <person name="Corre E."/>
            <person name="Pelletier E."/>
            <person name="Niang G."/>
            <person name="Scheremetjew M."/>
            <person name="Finn R."/>
            <person name="Kale V."/>
            <person name="Holt S."/>
            <person name="Cochrane G."/>
            <person name="Meng A."/>
            <person name="Brown T."/>
            <person name="Cohen L."/>
        </authorList>
    </citation>
    <scope>NUCLEOTIDE SEQUENCE</scope>
    <source>
        <strain evidence="2">SAG 63-3</strain>
    </source>
</reference>
<dbReference type="PANTHER" id="PTHR23518">
    <property type="entry name" value="C-METHYLTRANSFERASE"/>
    <property type="match status" value="1"/>
</dbReference>
<feature type="transmembrane region" description="Helical" evidence="1">
    <location>
        <begin position="512"/>
        <end position="531"/>
    </location>
</feature>
<gene>
    <name evidence="2" type="ORF">PPAR00522_LOCUS13057</name>
</gene>
<dbReference type="EMBL" id="HBFM01020011">
    <property type="protein sequence ID" value="CAD8777414.1"/>
    <property type="molecule type" value="Transcribed_RNA"/>
</dbReference>
<evidence type="ECO:0000313" key="2">
    <source>
        <dbReference type="EMBL" id="CAD8777414.1"/>
    </source>
</evidence>
<dbReference type="InterPro" id="IPR036259">
    <property type="entry name" value="MFS_trans_sf"/>
</dbReference>
<keyword evidence="1" id="KW-0812">Transmembrane</keyword>
<proteinExistence type="predicted"/>
<accession>A0A7S0YI33</accession>
<feature type="transmembrane region" description="Helical" evidence="1">
    <location>
        <begin position="437"/>
        <end position="463"/>
    </location>
</feature>
<evidence type="ECO:0008006" key="3">
    <source>
        <dbReference type="Google" id="ProtNLM"/>
    </source>
</evidence>
<feature type="transmembrane region" description="Helical" evidence="1">
    <location>
        <begin position="243"/>
        <end position="262"/>
    </location>
</feature>
<protein>
    <recommendedName>
        <fullName evidence="3">Major facilitator superfamily (MFS) profile domain-containing protein</fullName>
    </recommendedName>
</protein>
<sequence length="555" mass="57919">MLTHLKSVQKVDLLKRNNNTFAKPAVVSAFNTKGSSKGFQVSSKLSSTLKISLKPNDRAVAIISKSTNDKCASSDKPEKSNGGIVNVFNVLSDPANNSKVISLAVGQMLCSIATLIHDSYLPVYVHDELGLSTTNIGAIQGAAQFLCQLSKGVSGIAGDILGSQVRVLVFGTFLTLACKPMFAALSSVHAMAGVTATLYWFFFAKLSDRLSKGIREAPTKAVLNELARESGDSPDAAYGLRQALATAGMLLGSTIASFTFAATGQNYKLTFALATVPPFIALLWLWNSFKDELSSGAGAAKKAAEKSAVAAAGKAVSAAEAEAEAVKLTLPQKAWALVTAFKPAYWQALMVVSVLYFSRFDASFLSLRAKSAIPRSMLPMLTLVNSGIQVLLTAPLAKLSGSSVHTRNNLLLSGFALMVCANACFGLEVCRNAPGMIAGAALLGGHMAFTHATTVSMIAAYMPTGVVPGIGKVSGTAVSFTDLLLGFVLAASNAMAGILSDRTRVMGFGNTGCFAGGASACILASLLLMAFSKYGDLGKDELIQVRKGRGKGKAH</sequence>
<dbReference type="InterPro" id="IPR011701">
    <property type="entry name" value="MFS"/>
</dbReference>
<dbReference type="AlphaFoldDB" id="A0A7S0YI33"/>
<feature type="transmembrane region" description="Helical" evidence="1">
    <location>
        <begin position="334"/>
        <end position="357"/>
    </location>
</feature>
<evidence type="ECO:0000256" key="1">
    <source>
        <dbReference type="SAM" id="Phobius"/>
    </source>
</evidence>
<feature type="transmembrane region" description="Helical" evidence="1">
    <location>
        <begin position="409"/>
        <end position="430"/>
    </location>
</feature>
<dbReference type="Gene3D" id="1.20.1250.20">
    <property type="entry name" value="MFS general substrate transporter like domains"/>
    <property type="match status" value="1"/>
</dbReference>